<dbReference type="Pfam" id="PF09684">
    <property type="entry name" value="Tail_P2_I"/>
    <property type="match status" value="1"/>
</dbReference>
<dbReference type="InterPro" id="IPR006521">
    <property type="entry name" value="Tail_protein_I"/>
</dbReference>
<evidence type="ECO:0000313" key="1">
    <source>
        <dbReference type="EMBL" id="TRZ38523.1"/>
    </source>
</evidence>
<protein>
    <submittedName>
        <fullName evidence="1">Phage tail protein I</fullName>
    </submittedName>
</protein>
<comment type="caution">
    <text evidence="1">The sequence shown here is derived from an EMBL/GenBank/DDBJ whole genome shotgun (WGS) entry which is preliminary data.</text>
</comment>
<dbReference type="EMBL" id="RIBP01000004">
    <property type="protein sequence ID" value="TRZ38523.1"/>
    <property type="molecule type" value="Genomic_DNA"/>
</dbReference>
<gene>
    <name evidence="1" type="ORF">CEQ21_24365</name>
</gene>
<name>A0A553SNF5_NIACI</name>
<dbReference type="Proteomes" id="UP000319837">
    <property type="component" value="Unassembled WGS sequence"/>
</dbReference>
<reference evidence="2" key="1">
    <citation type="submission" date="2018-10" db="EMBL/GenBank/DDBJ databases">
        <title>FDA dAtabase for Regulatory Grade micrObial Sequences (FDA-ARGOS): Supporting development and validation of Infectious Disease Dx tests.</title>
        <authorList>
            <person name="Minogue T."/>
            <person name="Wolcott M."/>
            <person name="Wasieloski L."/>
            <person name="Aguilar W."/>
            <person name="Moore D."/>
            <person name="Tallon L."/>
            <person name="Sadzewicz L."/>
            <person name="Sengamalay N."/>
            <person name="Ott S."/>
            <person name="Godinez A."/>
            <person name="Nagaraj S."/>
            <person name="Vavikolanu K."/>
            <person name="Vyas G."/>
            <person name="Nadendla S."/>
            <person name="George J."/>
            <person name="Sichtig H."/>
        </authorList>
    </citation>
    <scope>NUCLEOTIDE SEQUENCE [LARGE SCALE GENOMIC DNA]</scope>
    <source>
        <strain evidence="2">FDAARGOS_343</strain>
    </source>
</reference>
<evidence type="ECO:0000313" key="2">
    <source>
        <dbReference type="Proteomes" id="UP000319837"/>
    </source>
</evidence>
<dbReference type="NCBIfam" id="TIGR01634">
    <property type="entry name" value="tail_P2_I"/>
    <property type="match status" value="1"/>
</dbReference>
<dbReference type="AlphaFoldDB" id="A0A553SNF5"/>
<sequence length="401" mass="46225">MEVWWMIKTLDNFEIGDLLSDSLKKDKNIAALAYALTPIFQKVYSQTQLVQMFEGIPDHLLDFVAFEEAAEFYDVNMTNEQKRLIIANSESIHKTKGTVAAIEDVIAPFFPKGKVREWFEYGGDPYHFHIYANEYLKNEQDIVKLFRMVNTVKRQSTRFERVFFNWKNDVPVQAVEGNNNIEIHPFTGALLCGQWPEVSTLGRFIDGGTITMQREDFYKVDTTYRYPGFFANSEQRVELIKKEFESIIQLESAPTNYSNIEFLMANDSLMVGKFRTGSTEMFEGDIHVSVESSLTIDSENYTSVQEELARTGQFFLGSKAELEKIQKEYLQSIEIGMTKDTSLVEYMATKEDLKMNFLVGSKEVFEQYTRSVSSFLEVTDDENTTTRNYKLTGQFYAGEGE</sequence>
<accession>A0A553SNF5</accession>
<organism evidence="1 2">
    <name type="scientific">Niallia circulans</name>
    <name type="common">Bacillus circulans</name>
    <dbReference type="NCBI Taxonomy" id="1397"/>
    <lineage>
        <taxon>Bacteria</taxon>
        <taxon>Bacillati</taxon>
        <taxon>Bacillota</taxon>
        <taxon>Bacilli</taxon>
        <taxon>Bacillales</taxon>
        <taxon>Bacillaceae</taxon>
        <taxon>Niallia</taxon>
    </lineage>
</organism>
<proteinExistence type="predicted"/>